<dbReference type="RefSeq" id="WP_171192614.1">
    <property type="nucleotide sequence ID" value="NZ_CP061032.1"/>
</dbReference>
<evidence type="ECO:0000313" key="1">
    <source>
        <dbReference type="EMBL" id="MBC3178116.1"/>
    </source>
</evidence>
<dbReference type="EMBL" id="CP061032">
    <property type="protein sequence ID" value="QNP89470.1"/>
    <property type="molecule type" value="Genomic_DNA"/>
</dbReference>
<accession>A0A7H0JWQ4</accession>
<evidence type="ECO:0000313" key="2">
    <source>
        <dbReference type="EMBL" id="QNP89470.1"/>
    </source>
</evidence>
<organism evidence="2 3">
    <name type="scientific">Corynebacterium lujinxingii</name>
    <dbReference type="NCBI Taxonomy" id="2763010"/>
    <lineage>
        <taxon>Bacteria</taxon>
        <taxon>Bacillati</taxon>
        <taxon>Actinomycetota</taxon>
        <taxon>Actinomycetes</taxon>
        <taxon>Mycobacteriales</taxon>
        <taxon>Corynebacteriaceae</taxon>
        <taxon>Corynebacterium</taxon>
    </lineage>
</organism>
<protein>
    <submittedName>
        <fullName evidence="2">Uncharacterized protein</fullName>
    </submittedName>
</protein>
<dbReference type="Proteomes" id="UP000516235">
    <property type="component" value="Chromosome"/>
</dbReference>
<evidence type="ECO:0000313" key="4">
    <source>
        <dbReference type="Proteomes" id="UP000642876"/>
    </source>
</evidence>
<reference evidence="3 4" key="1">
    <citation type="submission" date="2020-08" db="EMBL/GenBank/DDBJ databases">
        <title>novel species in genus Corynebacterium.</title>
        <authorList>
            <person name="Zhang G."/>
        </authorList>
    </citation>
    <scope>NUCLEOTIDE SEQUENCE [LARGE SCALE GENOMIC DNA]</scope>
    <source>
        <strain evidence="2">Zg-917</strain>
        <strain evidence="3 4">zg-917</strain>
    </source>
</reference>
<dbReference type="EMBL" id="JACMYE010000001">
    <property type="protein sequence ID" value="MBC3178116.1"/>
    <property type="molecule type" value="Genomic_DNA"/>
</dbReference>
<name>A0A7H0JWQ4_9CORY</name>
<evidence type="ECO:0000313" key="3">
    <source>
        <dbReference type="Proteomes" id="UP000516235"/>
    </source>
</evidence>
<dbReference type="KEGG" id="cluj:IAU68_07090"/>
<gene>
    <name evidence="1" type="ORF">H7348_02110</name>
    <name evidence="2" type="ORF">IAU68_07090</name>
</gene>
<dbReference type="AlphaFoldDB" id="A0A7H0JWQ4"/>
<proteinExistence type="predicted"/>
<keyword evidence="4" id="KW-1185">Reference proteome</keyword>
<sequence length="64" mass="6887">MNRQPRAQARAATVEDFKFMSSIIGSPAAIHRIAAARGLTVVTVVKHLCEAGVPYHLDSREVAA</sequence>
<dbReference type="Proteomes" id="UP000642876">
    <property type="component" value="Unassembled WGS sequence"/>
</dbReference>